<dbReference type="GO" id="GO:0008670">
    <property type="term" value="F:2,4-dienoyl-CoA reductase (NADPH) activity"/>
    <property type="evidence" value="ECO:0007669"/>
    <property type="project" value="InterPro"/>
</dbReference>
<reference evidence="3 4" key="1">
    <citation type="submission" date="2016-05" db="EMBL/GenBank/DDBJ databases">
        <title>Genomic Taxonomy of the Vibrionaceae.</title>
        <authorList>
            <person name="Gomez-Gil B."/>
            <person name="Enciso-Ibarra J."/>
        </authorList>
    </citation>
    <scope>NUCLEOTIDE SEQUENCE [LARGE SCALE GENOMIC DNA]</scope>
    <source>
        <strain evidence="3 4">CAIM 1920</strain>
    </source>
</reference>
<dbReference type="EMBL" id="LYBM01000020">
    <property type="protein sequence ID" value="ODA33045.1"/>
    <property type="molecule type" value="Genomic_DNA"/>
</dbReference>
<keyword evidence="2" id="KW-0560">Oxidoreductase</keyword>
<dbReference type="SUPFAM" id="SSF51735">
    <property type="entry name" value="NAD(P)-binding Rossmann-fold domains"/>
    <property type="match status" value="1"/>
</dbReference>
<dbReference type="NCBIfam" id="NF005752">
    <property type="entry name" value="PRK07576.1"/>
    <property type="match status" value="1"/>
</dbReference>
<comment type="caution">
    <text evidence="3">The sequence shown here is derived from an EMBL/GenBank/DDBJ whole genome shotgun (WGS) entry which is preliminary data.</text>
</comment>
<proteinExistence type="predicted"/>
<evidence type="ECO:0000313" key="4">
    <source>
        <dbReference type="Proteomes" id="UP000094936"/>
    </source>
</evidence>
<sequence>MNTDFDFKGKNVFVVGGTSGINFGIACGFARWGARVAVASRKQDKVDAAVKELKRLGPDAFGVAFDVRKPDDVNAGFKAVHEFFDADIDILVSGAAGNFPALVNNMSANAIRSVVDIDLLGTYHVMKAGYEYLAKPGASVINISAPQAFLPMSHQSHVCSAKAGVDMATRTLAMEWGPDGIRVNSIVPGPIAGTEGMDRLAPLGFMKKWVAKSVPLGRQGSVDDIAQAAALLSAEQSSYISGAILPVDGGWSQAGASYAMGFMTSILKAKEWFSSPLKMFSK</sequence>
<dbReference type="Pfam" id="PF13561">
    <property type="entry name" value="adh_short_C2"/>
    <property type="match status" value="1"/>
</dbReference>
<dbReference type="Gene3D" id="3.40.50.720">
    <property type="entry name" value="NAD(P)-binding Rossmann-like Domain"/>
    <property type="match status" value="1"/>
</dbReference>
<accession>A0A1C3EII2</accession>
<evidence type="ECO:0000313" key="3">
    <source>
        <dbReference type="EMBL" id="ODA33045.1"/>
    </source>
</evidence>
<evidence type="ECO:0000256" key="2">
    <source>
        <dbReference type="ARBA" id="ARBA00023002"/>
    </source>
</evidence>
<keyword evidence="1" id="KW-0521">NADP</keyword>
<dbReference type="InterPro" id="IPR002347">
    <property type="entry name" value="SDR_fam"/>
</dbReference>
<organism evidence="3 4">
    <name type="scientific">Veronia pacifica</name>
    <dbReference type="NCBI Taxonomy" id="1080227"/>
    <lineage>
        <taxon>Bacteria</taxon>
        <taxon>Pseudomonadati</taxon>
        <taxon>Pseudomonadota</taxon>
        <taxon>Gammaproteobacteria</taxon>
        <taxon>Vibrionales</taxon>
        <taxon>Vibrionaceae</taxon>
        <taxon>Veronia</taxon>
    </lineage>
</organism>
<dbReference type="PANTHER" id="PTHR43296">
    <property type="entry name" value="PEROXISOMAL 2,4-DIENOYL-COA REDUCTASE"/>
    <property type="match status" value="1"/>
</dbReference>
<dbReference type="InterPro" id="IPR036291">
    <property type="entry name" value="NAD(P)-bd_dom_sf"/>
</dbReference>
<dbReference type="GO" id="GO:0009062">
    <property type="term" value="P:fatty acid catabolic process"/>
    <property type="evidence" value="ECO:0007669"/>
    <property type="project" value="InterPro"/>
</dbReference>
<dbReference type="STRING" id="1080227.A8L45_12205"/>
<gene>
    <name evidence="3" type="ORF">A8L45_12205</name>
</gene>
<keyword evidence="4" id="KW-1185">Reference proteome</keyword>
<dbReference type="AlphaFoldDB" id="A0A1C3EII2"/>
<dbReference type="OrthoDB" id="8613661at2"/>
<dbReference type="InterPro" id="IPR045017">
    <property type="entry name" value="DECR2-like"/>
</dbReference>
<dbReference type="PRINTS" id="PR00081">
    <property type="entry name" value="GDHRDH"/>
</dbReference>
<dbReference type="PANTHER" id="PTHR43296:SF2">
    <property type="entry name" value="PEROXISOMAL 2,4-DIENOYL-COA REDUCTASE [(3E)-ENOYL-COA-PRODUCING]"/>
    <property type="match status" value="1"/>
</dbReference>
<evidence type="ECO:0000256" key="1">
    <source>
        <dbReference type="ARBA" id="ARBA00022857"/>
    </source>
</evidence>
<name>A0A1C3EII2_9GAMM</name>
<protein>
    <submittedName>
        <fullName evidence="3">Short-chain dehydrogenase</fullName>
    </submittedName>
</protein>
<dbReference type="Proteomes" id="UP000094936">
    <property type="component" value="Unassembled WGS sequence"/>
</dbReference>
<dbReference type="RefSeq" id="WP_068902621.1">
    <property type="nucleotide sequence ID" value="NZ_JBHUIF010000015.1"/>
</dbReference>